<feature type="region of interest" description="Disordered" evidence="1">
    <location>
        <begin position="129"/>
        <end position="154"/>
    </location>
</feature>
<evidence type="ECO:0000313" key="3">
    <source>
        <dbReference type="EMBL" id="CAF2160518.1"/>
    </source>
</evidence>
<keyword evidence="2" id="KW-0812">Transmembrane</keyword>
<dbReference type="AlphaFoldDB" id="A0A816YK72"/>
<feature type="transmembrane region" description="Helical" evidence="2">
    <location>
        <begin position="70"/>
        <end position="90"/>
    </location>
</feature>
<evidence type="ECO:0000256" key="2">
    <source>
        <dbReference type="SAM" id="Phobius"/>
    </source>
</evidence>
<organism evidence="3 4">
    <name type="scientific">Rotaria magnacalcarata</name>
    <dbReference type="NCBI Taxonomy" id="392030"/>
    <lineage>
        <taxon>Eukaryota</taxon>
        <taxon>Metazoa</taxon>
        <taxon>Spiralia</taxon>
        <taxon>Gnathifera</taxon>
        <taxon>Rotifera</taxon>
        <taxon>Eurotatoria</taxon>
        <taxon>Bdelloidea</taxon>
        <taxon>Philodinida</taxon>
        <taxon>Philodinidae</taxon>
        <taxon>Rotaria</taxon>
    </lineage>
</organism>
<protein>
    <submittedName>
        <fullName evidence="3">Uncharacterized protein</fullName>
    </submittedName>
</protein>
<accession>A0A816YK72</accession>
<sequence>MHENITVGALNLSLPLEHIIDLTAEFPSSANNSKPVVKMLMRDAEIKRQVELSDAIIRQMTLKESKNSTFQIASSIALVIIFGAGVLAILKIRTLLRGAGNMPIGTPGSHMIYPPLDEVELQQLKEVGTAPNKPQRGPNRPFRWSISGIPLNGS</sequence>
<evidence type="ECO:0000256" key="1">
    <source>
        <dbReference type="SAM" id="MobiDB-lite"/>
    </source>
</evidence>
<evidence type="ECO:0000313" key="4">
    <source>
        <dbReference type="Proteomes" id="UP000663887"/>
    </source>
</evidence>
<name>A0A816YK72_9BILA</name>
<keyword evidence="2" id="KW-0472">Membrane</keyword>
<reference evidence="3" key="1">
    <citation type="submission" date="2021-02" db="EMBL/GenBank/DDBJ databases">
        <authorList>
            <person name="Nowell W R."/>
        </authorList>
    </citation>
    <scope>NUCLEOTIDE SEQUENCE</scope>
</reference>
<dbReference type="Proteomes" id="UP000663887">
    <property type="component" value="Unassembled WGS sequence"/>
</dbReference>
<gene>
    <name evidence="3" type="ORF">XDN619_LOCUS30377</name>
</gene>
<proteinExistence type="predicted"/>
<keyword evidence="2" id="KW-1133">Transmembrane helix</keyword>
<comment type="caution">
    <text evidence="3">The sequence shown here is derived from an EMBL/GenBank/DDBJ whole genome shotgun (WGS) entry which is preliminary data.</text>
</comment>
<dbReference type="EMBL" id="CAJNRG010014987">
    <property type="protein sequence ID" value="CAF2160518.1"/>
    <property type="molecule type" value="Genomic_DNA"/>
</dbReference>